<protein>
    <submittedName>
        <fullName evidence="1">Uncharacterized protein</fullName>
    </submittedName>
</protein>
<comment type="caution">
    <text evidence="1">The sequence shown here is derived from an EMBL/GenBank/DDBJ whole genome shotgun (WGS) entry which is preliminary data.</text>
</comment>
<dbReference type="Proteomes" id="UP000053586">
    <property type="component" value="Unassembled WGS sequence"/>
</dbReference>
<name>H5TE66_9ALTE</name>
<sequence>MSIGTFSGDFNLSFLQATRIQDTNDCANHPFQATIINTY</sequence>
<accession>H5TE66</accession>
<organism evidence="1 2">
    <name type="scientific">Glaciecola punicea ACAM 611</name>
    <dbReference type="NCBI Taxonomy" id="1121923"/>
    <lineage>
        <taxon>Bacteria</taxon>
        <taxon>Pseudomonadati</taxon>
        <taxon>Pseudomonadota</taxon>
        <taxon>Gammaproteobacteria</taxon>
        <taxon>Alteromonadales</taxon>
        <taxon>Alteromonadaceae</taxon>
        <taxon>Glaciecola</taxon>
    </lineage>
</organism>
<keyword evidence="2" id="KW-1185">Reference proteome</keyword>
<reference evidence="1 2" key="2">
    <citation type="journal article" date="2017" name="Antonie Van Leeuwenhoek">
        <title>Rhizobium rhizosphaerae sp. nov., a novel species isolated from rice rhizosphere.</title>
        <authorList>
            <person name="Zhao J.J."/>
            <person name="Zhang J."/>
            <person name="Zhang R.J."/>
            <person name="Zhang C.W."/>
            <person name="Yin H.Q."/>
            <person name="Zhang X.X."/>
        </authorList>
    </citation>
    <scope>NUCLEOTIDE SEQUENCE [LARGE SCALE GENOMIC DNA]</scope>
    <source>
        <strain evidence="1 2">ACAM 611</strain>
    </source>
</reference>
<dbReference type="AlphaFoldDB" id="H5TE66"/>
<reference evidence="1 2" key="1">
    <citation type="journal article" date="2012" name="J. Bacteriol.">
        <title>Genome sequence of proteorhodopsin-containing sea ice bacterium Glaciecola punicea ACAM 611T.</title>
        <authorList>
            <person name="Qin Q.-L."/>
            <person name="Xie B.-B."/>
            <person name="Shu Y.-L."/>
            <person name="Rong J.-C."/>
            <person name="Zhao D.-L."/>
            <person name="Zhang X.-Y."/>
            <person name="Chen X.-L."/>
            <person name="Zhou B.-C."/>
            <person name="Zhanga Y.-Z."/>
        </authorList>
    </citation>
    <scope>NUCLEOTIDE SEQUENCE [LARGE SCALE GENOMIC DNA]</scope>
    <source>
        <strain evidence="1 2">ACAM 611</strain>
    </source>
</reference>
<proteinExistence type="predicted"/>
<evidence type="ECO:0000313" key="2">
    <source>
        <dbReference type="Proteomes" id="UP000053586"/>
    </source>
</evidence>
<evidence type="ECO:0000313" key="1">
    <source>
        <dbReference type="EMBL" id="GAB56593.1"/>
    </source>
</evidence>
<gene>
    <name evidence="1" type="ORF">GPUN_2478</name>
</gene>
<dbReference type="EMBL" id="BAET01000030">
    <property type="protein sequence ID" value="GAB56593.1"/>
    <property type="molecule type" value="Genomic_DNA"/>
</dbReference>